<keyword evidence="2" id="KW-1185">Reference proteome</keyword>
<accession>A0AA39J1Y2</accession>
<dbReference type="EMBL" id="JAUEPT010000070">
    <property type="protein sequence ID" value="KAK0434632.1"/>
    <property type="molecule type" value="Genomic_DNA"/>
</dbReference>
<dbReference type="AlphaFoldDB" id="A0AA39J1Y2"/>
<comment type="caution">
    <text evidence="1">The sequence shown here is derived from an EMBL/GenBank/DDBJ whole genome shotgun (WGS) entry which is preliminary data.</text>
</comment>
<protein>
    <submittedName>
        <fullName evidence="1">Uncharacterized protein</fullName>
    </submittedName>
</protein>
<proteinExistence type="predicted"/>
<organism evidence="1 2">
    <name type="scientific">Armillaria borealis</name>
    <dbReference type="NCBI Taxonomy" id="47425"/>
    <lineage>
        <taxon>Eukaryota</taxon>
        <taxon>Fungi</taxon>
        <taxon>Dikarya</taxon>
        <taxon>Basidiomycota</taxon>
        <taxon>Agaricomycotina</taxon>
        <taxon>Agaricomycetes</taxon>
        <taxon>Agaricomycetidae</taxon>
        <taxon>Agaricales</taxon>
        <taxon>Marasmiineae</taxon>
        <taxon>Physalacriaceae</taxon>
        <taxon>Armillaria</taxon>
    </lineage>
</organism>
<evidence type="ECO:0000313" key="2">
    <source>
        <dbReference type="Proteomes" id="UP001175226"/>
    </source>
</evidence>
<sequence>MTTLPPELVEIIVYEAWYSEMPSYIRKRLMVACPSINRTWKAVYASIASQDIYITNLAFLDYLCRMVQFQKSTIYHDFIPRFTRSITCFVDLRKRRRERAAKGVYRYLIALPNTLGFQVLFRSVRYISFQLVWTGRGWDPRLGLPVPSLRGIPIHARYDRFLSNVSPAYPPRHLDRKTRMHIYFSMIDPGNSMVSWDFTFKKLIQVGVPAHCFGGIIDPGPFEMLVKDGVRYLRQPTYIYETQLGIWDSRNINRRLWVASKGRHRLSCLASLFYRREFKRVQSSLLASCSISRTRISSGWPTLLESVV</sequence>
<evidence type="ECO:0000313" key="1">
    <source>
        <dbReference type="EMBL" id="KAK0434632.1"/>
    </source>
</evidence>
<gene>
    <name evidence="1" type="ORF">EV421DRAFT_1991575</name>
</gene>
<reference evidence="1" key="1">
    <citation type="submission" date="2023-06" db="EMBL/GenBank/DDBJ databases">
        <authorList>
            <consortium name="Lawrence Berkeley National Laboratory"/>
            <person name="Ahrendt S."/>
            <person name="Sahu N."/>
            <person name="Indic B."/>
            <person name="Wong-Bajracharya J."/>
            <person name="Merenyi Z."/>
            <person name="Ke H.-M."/>
            <person name="Monk M."/>
            <person name="Kocsube S."/>
            <person name="Drula E."/>
            <person name="Lipzen A."/>
            <person name="Balint B."/>
            <person name="Henrissat B."/>
            <person name="Andreopoulos B."/>
            <person name="Martin F.M."/>
            <person name="Harder C.B."/>
            <person name="Rigling D."/>
            <person name="Ford K.L."/>
            <person name="Foster G.D."/>
            <person name="Pangilinan J."/>
            <person name="Papanicolaou A."/>
            <person name="Barry K."/>
            <person name="LaButti K."/>
            <person name="Viragh M."/>
            <person name="Koriabine M."/>
            <person name="Yan M."/>
            <person name="Riley R."/>
            <person name="Champramary S."/>
            <person name="Plett K.L."/>
            <person name="Tsai I.J."/>
            <person name="Slot J."/>
            <person name="Sipos G."/>
            <person name="Plett J."/>
            <person name="Nagy L.G."/>
            <person name="Grigoriev I.V."/>
        </authorList>
    </citation>
    <scope>NUCLEOTIDE SEQUENCE</scope>
    <source>
        <strain evidence="1">FPL87.14</strain>
    </source>
</reference>
<dbReference type="Proteomes" id="UP001175226">
    <property type="component" value="Unassembled WGS sequence"/>
</dbReference>
<name>A0AA39J1Y2_9AGAR</name>